<dbReference type="Proteomes" id="UP000326831">
    <property type="component" value="Chromosome"/>
</dbReference>
<dbReference type="RefSeq" id="WP_150516488.1">
    <property type="nucleotide sequence ID" value="NZ_BMVX01000001.1"/>
</dbReference>
<dbReference type="InterPro" id="IPR013559">
    <property type="entry name" value="YheO"/>
</dbReference>
<dbReference type="Pfam" id="PF08348">
    <property type="entry name" value="PAS_6"/>
    <property type="match status" value="1"/>
</dbReference>
<accession>A0A5P2UDU1</accession>
<dbReference type="InterPro" id="IPR000700">
    <property type="entry name" value="PAS-assoc_C"/>
</dbReference>
<dbReference type="Pfam" id="PF13309">
    <property type="entry name" value="HTH_22"/>
    <property type="match status" value="1"/>
</dbReference>
<organism evidence="3 4">
    <name type="scientific">Streptomyces subrutilus</name>
    <dbReference type="NCBI Taxonomy" id="36818"/>
    <lineage>
        <taxon>Bacteria</taxon>
        <taxon>Bacillati</taxon>
        <taxon>Actinomycetota</taxon>
        <taxon>Actinomycetes</taxon>
        <taxon>Kitasatosporales</taxon>
        <taxon>Streptomycetaceae</taxon>
        <taxon>Streptomyces</taxon>
    </lineage>
</organism>
<evidence type="ECO:0000313" key="3">
    <source>
        <dbReference type="EMBL" id="QEU77392.1"/>
    </source>
</evidence>
<protein>
    <submittedName>
        <fullName evidence="2">DNA-binding protein</fullName>
    </submittedName>
    <submittedName>
        <fullName evidence="3">Transcriptional regulator</fullName>
    </submittedName>
</protein>
<evidence type="ECO:0000259" key="1">
    <source>
        <dbReference type="PROSITE" id="PS50113"/>
    </source>
</evidence>
<proteinExistence type="predicted"/>
<reference evidence="2" key="3">
    <citation type="submission" date="2020-09" db="EMBL/GenBank/DDBJ databases">
        <authorList>
            <person name="Sun Q."/>
            <person name="Ohkuma M."/>
        </authorList>
    </citation>
    <scope>NUCLEOTIDE SEQUENCE</scope>
    <source>
        <strain evidence="2">JCM 4834</strain>
    </source>
</reference>
<keyword evidence="2" id="KW-0238">DNA-binding</keyword>
<dbReference type="PROSITE" id="PS50113">
    <property type="entry name" value="PAC"/>
    <property type="match status" value="1"/>
</dbReference>
<dbReference type="GO" id="GO:0003677">
    <property type="term" value="F:DNA binding"/>
    <property type="evidence" value="ECO:0007669"/>
    <property type="project" value="UniProtKB-KW"/>
</dbReference>
<dbReference type="Proteomes" id="UP000634660">
    <property type="component" value="Unassembled WGS sequence"/>
</dbReference>
<dbReference type="KEGG" id="ssub:CP968_03005"/>
<name>A0A5P2UDU1_9ACTN</name>
<dbReference type="InterPro" id="IPR039446">
    <property type="entry name" value="DauR-like"/>
</dbReference>
<dbReference type="OrthoDB" id="9796595at2"/>
<dbReference type="PANTHER" id="PTHR35568:SF1">
    <property type="entry name" value="TRANSCRIPTIONAL REGULATOR DAUR"/>
    <property type="match status" value="1"/>
</dbReference>
<dbReference type="PANTHER" id="PTHR35568">
    <property type="entry name" value="TRANSCRIPTIONAL REGULATOR DAUR"/>
    <property type="match status" value="1"/>
</dbReference>
<sequence>MSDRAGDAVLAALTPVIEGLAATFGPACEVVLHDYHRGDRSVVAAAGQVTGRQVAGAPSEIGLSVPAPGDDAVNDLDYVTHTPGGRVVKSSTMPLRDDEGRVFGALCANLDVTALRQAGDLLSAPAGAAPAHLPTTTFTLDERAVFAVRNAVPRVAARLGVSRSAVYTDLAQCRGAVTEEPESEEP</sequence>
<reference evidence="2" key="1">
    <citation type="journal article" date="2014" name="Int. J. Syst. Evol. Microbiol.">
        <title>Complete genome sequence of Corynebacterium casei LMG S-19264T (=DSM 44701T), isolated from a smear-ripened cheese.</title>
        <authorList>
            <consortium name="US DOE Joint Genome Institute (JGI-PGF)"/>
            <person name="Walter F."/>
            <person name="Albersmeier A."/>
            <person name="Kalinowski J."/>
            <person name="Ruckert C."/>
        </authorList>
    </citation>
    <scope>NUCLEOTIDE SEQUENCE</scope>
    <source>
        <strain evidence="2">JCM 4834</strain>
    </source>
</reference>
<dbReference type="EMBL" id="BMVX01000001">
    <property type="protein sequence ID" value="GGZ47086.1"/>
    <property type="molecule type" value="Genomic_DNA"/>
</dbReference>
<gene>
    <name evidence="3" type="ORF">CP968_03005</name>
    <name evidence="2" type="ORF">GCM10010371_02910</name>
</gene>
<reference evidence="3 4" key="2">
    <citation type="submission" date="2017-09" db="EMBL/GenBank/DDBJ databases">
        <authorList>
            <person name="Lee N."/>
            <person name="Cho B.-K."/>
        </authorList>
    </citation>
    <scope>NUCLEOTIDE SEQUENCE [LARGE SCALE GENOMIC DNA]</scope>
    <source>
        <strain evidence="3 4">ATCC 27467</strain>
    </source>
</reference>
<evidence type="ECO:0000313" key="4">
    <source>
        <dbReference type="Proteomes" id="UP000326831"/>
    </source>
</evidence>
<evidence type="ECO:0000313" key="2">
    <source>
        <dbReference type="EMBL" id="GGZ47086.1"/>
    </source>
</evidence>
<keyword evidence="4" id="KW-1185">Reference proteome</keyword>
<dbReference type="InterPro" id="IPR039445">
    <property type="entry name" value="DauR-like_HTH"/>
</dbReference>
<dbReference type="EMBL" id="CP023701">
    <property type="protein sequence ID" value="QEU77392.1"/>
    <property type="molecule type" value="Genomic_DNA"/>
</dbReference>
<feature type="domain" description="PAC" evidence="1">
    <location>
        <begin position="74"/>
        <end position="124"/>
    </location>
</feature>
<dbReference type="AlphaFoldDB" id="A0A5P2UDU1"/>